<evidence type="ECO:0000256" key="1">
    <source>
        <dbReference type="SAM" id="SignalP"/>
    </source>
</evidence>
<gene>
    <name evidence="2" type="ORF">QQS21_011041</name>
</gene>
<comment type="caution">
    <text evidence="2">The sequence shown here is derived from an EMBL/GenBank/DDBJ whole genome shotgun (WGS) entry which is preliminary data.</text>
</comment>
<sequence>MLITTPSFVSAAMLVLSSVASVAADKCHVVGYIKDNTVWNPPGGGVIAGSQGMIFYKGDKEIHRWEQCDKCSGVCVDLKMVETPPLKEKFGWAAKCNGGQFKECHGSYGGQPHIDGQKPQNSGDFYGIGYEATSQCRMDFDC</sequence>
<reference evidence="2" key="1">
    <citation type="submission" date="2023-06" db="EMBL/GenBank/DDBJ databases">
        <title>Conoideocrella luteorostrata (Hypocreales: Clavicipitaceae), a potential biocontrol fungus for elongate hemlock scale in United States Christmas tree production areas.</title>
        <authorList>
            <person name="Barrett H."/>
            <person name="Lovett B."/>
            <person name="Macias A.M."/>
            <person name="Stajich J.E."/>
            <person name="Kasson M.T."/>
        </authorList>
    </citation>
    <scope>NUCLEOTIDE SEQUENCE</scope>
    <source>
        <strain evidence="2">ARSEF 14590</strain>
    </source>
</reference>
<dbReference type="EMBL" id="JASWJB010000349">
    <property type="protein sequence ID" value="KAK2591260.1"/>
    <property type="molecule type" value="Genomic_DNA"/>
</dbReference>
<evidence type="ECO:0000313" key="2">
    <source>
        <dbReference type="EMBL" id="KAK2591260.1"/>
    </source>
</evidence>
<evidence type="ECO:0000313" key="3">
    <source>
        <dbReference type="Proteomes" id="UP001251528"/>
    </source>
</evidence>
<keyword evidence="1" id="KW-0732">Signal</keyword>
<accession>A0AAJ0CDU4</accession>
<dbReference type="Proteomes" id="UP001251528">
    <property type="component" value="Unassembled WGS sequence"/>
</dbReference>
<evidence type="ECO:0008006" key="4">
    <source>
        <dbReference type="Google" id="ProtNLM"/>
    </source>
</evidence>
<proteinExistence type="predicted"/>
<keyword evidence="3" id="KW-1185">Reference proteome</keyword>
<feature type="signal peptide" evidence="1">
    <location>
        <begin position="1"/>
        <end position="24"/>
    </location>
</feature>
<organism evidence="2 3">
    <name type="scientific">Conoideocrella luteorostrata</name>
    <dbReference type="NCBI Taxonomy" id="1105319"/>
    <lineage>
        <taxon>Eukaryota</taxon>
        <taxon>Fungi</taxon>
        <taxon>Dikarya</taxon>
        <taxon>Ascomycota</taxon>
        <taxon>Pezizomycotina</taxon>
        <taxon>Sordariomycetes</taxon>
        <taxon>Hypocreomycetidae</taxon>
        <taxon>Hypocreales</taxon>
        <taxon>Clavicipitaceae</taxon>
        <taxon>Conoideocrella</taxon>
    </lineage>
</organism>
<name>A0AAJ0CDU4_9HYPO</name>
<dbReference type="AlphaFoldDB" id="A0AAJ0CDU4"/>
<protein>
    <recommendedName>
        <fullName evidence="4">Secreted protein</fullName>
    </recommendedName>
</protein>
<feature type="chain" id="PRO_5042517978" description="Secreted protein" evidence="1">
    <location>
        <begin position="25"/>
        <end position="142"/>
    </location>
</feature>